<feature type="region of interest" description="Disordered" evidence="1">
    <location>
        <begin position="172"/>
        <end position="227"/>
    </location>
</feature>
<name>A0A139AM40_GONPJ</name>
<dbReference type="EMBL" id="KQ965745">
    <property type="protein sequence ID" value="KXS17821.1"/>
    <property type="molecule type" value="Genomic_DNA"/>
</dbReference>
<evidence type="ECO:0000313" key="2">
    <source>
        <dbReference type="EMBL" id="KXS17821.1"/>
    </source>
</evidence>
<dbReference type="AlphaFoldDB" id="A0A139AM40"/>
<keyword evidence="3" id="KW-1185">Reference proteome</keyword>
<feature type="compositionally biased region" description="Basic and acidic residues" evidence="1">
    <location>
        <begin position="106"/>
        <end position="117"/>
    </location>
</feature>
<feature type="region of interest" description="Disordered" evidence="1">
    <location>
        <begin position="95"/>
        <end position="129"/>
    </location>
</feature>
<sequence length="227" mass="24700">MTRVTAVTTVSPSPPPPCPPLFPSLALSPGHSQSRPLRRPSLLSLSPGIAWHVPRSKRHAPHALLPPPGRSSRSRRVRSCRLVARHMTLWHLPSAGGEYTAGPGPDDSRGAISRMKEPSGLNAPRNSGLRPTATVLRAGSSWHLTPVICHLPIPHLASGYLDLAKTRRDETRRGIAGLCHPERERTGGRQREDGRGSREPTSADRRKGNGERNPNESFLVRQSAVDT</sequence>
<evidence type="ECO:0000256" key="1">
    <source>
        <dbReference type="SAM" id="MobiDB-lite"/>
    </source>
</evidence>
<feature type="compositionally biased region" description="Pro residues" evidence="1">
    <location>
        <begin position="12"/>
        <end position="22"/>
    </location>
</feature>
<accession>A0A139AM40</accession>
<feature type="region of interest" description="Disordered" evidence="1">
    <location>
        <begin position="1"/>
        <end position="41"/>
    </location>
</feature>
<evidence type="ECO:0000313" key="3">
    <source>
        <dbReference type="Proteomes" id="UP000070544"/>
    </source>
</evidence>
<organism evidence="2 3">
    <name type="scientific">Gonapodya prolifera (strain JEL478)</name>
    <name type="common">Monoblepharis prolifera</name>
    <dbReference type="NCBI Taxonomy" id="1344416"/>
    <lineage>
        <taxon>Eukaryota</taxon>
        <taxon>Fungi</taxon>
        <taxon>Fungi incertae sedis</taxon>
        <taxon>Chytridiomycota</taxon>
        <taxon>Chytridiomycota incertae sedis</taxon>
        <taxon>Monoblepharidomycetes</taxon>
        <taxon>Monoblepharidales</taxon>
        <taxon>Gonapodyaceae</taxon>
        <taxon>Gonapodya</taxon>
    </lineage>
</organism>
<protein>
    <submittedName>
        <fullName evidence="2">Uncharacterized protein</fullName>
    </submittedName>
</protein>
<reference evidence="2 3" key="1">
    <citation type="journal article" date="2015" name="Genome Biol. Evol.">
        <title>Phylogenomic analyses indicate that early fungi evolved digesting cell walls of algal ancestors of land plants.</title>
        <authorList>
            <person name="Chang Y."/>
            <person name="Wang S."/>
            <person name="Sekimoto S."/>
            <person name="Aerts A.L."/>
            <person name="Choi C."/>
            <person name="Clum A."/>
            <person name="LaButti K.M."/>
            <person name="Lindquist E.A."/>
            <person name="Yee Ngan C."/>
            <person name="Ohm R.A."/>
            <person name="Salamov A.A."/>
            <person name="Grigoriev I.V."/>
            <person name="Spatafora J.W."/>
            <person name="Berbee M.L."/>
        </authorList>
    </citation>
    <scope>NUCLEOTIDE SEQUENCE [LARGE SCALE GENOMIC DNA]</scope>
    <source>
        <strain evidence="2 3">JEL478</strain>
    </source>
</reference>
<feature type="compositionally biased region" description="Polar residues" evidence="1">
    <location>
        <begin position="1"/>
        <end position="10"/>
    </location>
</feature>
<dbReference type="Proteomes" id="UP000070544">
    <property type="component" value="Unassembled WGS sequence"/>
</dbReference>
<proteinExistence type="predicted"/>
<feature type="compositionally biased region" description="Basic and acidic residues" evidence="1">
    <location>
        <begin position="180"/>
        <end position="214"/>
    </location>
</feature>
<gene>
    <name evidence="2" type="ORF">M427DRAFT_246786</name>
</gene>